<proteinExistence type="predicted"/>
<feature type="domain" description="STAS" evidence="1">
    <location>
        <begin position="6"/>
        <end position="103"/>
    </location>
</feature>
<dbReference type="CDD" id="cd07043">
    <property type="entry name" value="STAS_anti-anti-sigma_factors"/>
    <property type="match status" value="1"/>
</dbReference>
<dbReference type="PROSITE" id="PS50801">
    <property type="entry name" value="STAS"/>
    <property type="match status" value="1"/>
</dbReference>
<evidence type="ECO:0000313" key="2">
    <source>
        <dbReference type="EMBL" id="KUL23503.1"/>
    </source>
</evidence>
<dbReference type="InterPro" id="IPR058548">
    <property type="entry name" value="MlaB-like_STAS"/>
</dbReference>
<evidence type="ECO:0000259" key="1">
    <source>
        <dbReference type="PROSITE" id="PS50801"/>
    </source>
</evidence>
<dbReference type="Pfam" id="PF13466">
    <property type="entry name" value="STAS_2"/>
    <property type="match status" value="1"/>
</dbReference>
<comment type="caution">
    <text evidence="2">The sequence shown here is derived from an EMBL/GenBank/DDBJ whole genome shotgun (WGS) entry which is preliminary data.</text>
</comment>
<organism evidence="2 3">
    <name type="scientific">Actinoplanes awajinensis subsp. mycoplanecinus</name>
    <dbReference type="NCBI Taxonomy" id="135947"/>
    <lineage>
        <taxon>Bacteria</taxon>
        <taxon>Bacillati</taxon>
        <taxon>Actinomycetota</taxon>
        <taxon>Actinomycetes</taxon>
        <taxon>Micromonosporales</taxon>
        <taxon>Micromonosporaceae</taxon>
        <taxon>Actinoplanes</taxon>
    </lineage>
</organism>
<keyword evidence="3" id="KW-1185">Reference proteome</keyword>
<dbReference type="Proteomes" id="UP000053244">
    <property type="component" value="Unassembled WGS sequence"/>
</dbReference>
<reference evidence="2 3" key="1">
    <citation type="submission" date="2015-10" db="EMBL/GenBank/DDBJ databases">
        <authorList>
            <person name="Gilbert D.G."/>
        </authorList>
    </citation>
    <scope>NUCLEOTIDE SEQUENCE [LARGE SCALE GENOMIC DNA]</scope>
    <source>
        <strain evidence="2 3">NRRL B-16712</strain>
    </source>
</reference>
<dbReference type="AlphaFoldDB" id="A0A101JB19"/>
<dbReference type="EMBL" id="LLZH01000331">
    <property type="protein sequence ID" value="KUL23503.1"/>
    <property type="molecule type" value="Genomic_DNA"/>
</dbReference>
<sequence>MDRRLRVVGAQRDDGILRLWVTGDLDILGVARFRERLSVLLAPPVRRVELDLRGVTFCGAAGVGELLRLRRRAVAGEFDVVLVAVSDPVRFVLGLCGAGDWLP</sequence>
<dbReference type="SUPFAM" id="SSF52091">
    <property type="entry name" value="SpoIIaa-like"/>
    <property type="match status" value="1"/>
</dbReference>
<name>A0A101JB19_9ACTN</name>
<protein>
    <recommendedName>
        <fullName evidence="1">STAS domain-containing protein</fullName>
    </recommendedName>
</protein>
<evidence type="ECO:0000313" key="3">
    <source>
        <dbReference type="Proteomes" id="UP000053244"/>
    </source>
</evidence>
<accession>A0A101JB19</accession>
<dbReference type="InterPro" id="IPR002645">
    <property type="entry name" value="STAS_dom"/>
</dbReference>
<dbReference type="Gene3D" id="3.30.750.24">
    <property type="entry name" value="STAS domain"/>
    <property type="match status" value="1"/>
</dbReference>
<gene>
    <name evidence="2" type="ORF">ADL15_45860</name>
</gene>
<dbReference type="InterPro" id="IPR036513">
    <property type="entry name" value="STAS_dom_sf"/>
</dbReference>